<comment type="subcellular location">
    <subcellularLocation>
        <location evidence="1">Nucleus</location>
    </subcellularLocation>
</comment>
<accession>A0AAW1DCQ3</accession>
<evidence type="ECO:0000256" key="4">
    <source>
        <dbReference type="SAM" id="MobiDB-lite"/>
    </source>
</evidence>
<feature type="compositionally biased region" description="Basic and acidic residues" evidence="4">
    <location>
        <begin position="8"/>
        <end position="19"/>
    </location>
</feature>
<feature type="compositionally biased region" description="Basic and acidic residues" evidence="4">
    <location>
        <begin position="133"/>
        <end position="142"/>
    </location>
</feature>
<dbReference type="InterPro" id="IPR013633">
    <property type="entry name" value="NRDE-2"/>
</dbReference>
<dbReference type="Proteomes" id="UP001461498">
    <property type="component" value="Unassembled WGS sequence"/>
</dbReference>
<feature type="region of interest" description="Disordered" evidence="4">
    <location>
        <begin position="1"/>
        <end position="95"/>
    </location>
</feature>
<proteinExistence type="inferred from homology"/>
<dbReference type="PANTHER" id="PTHR13471:SF0">
    <property type="entry name" value="NUCLEAR EXOSOME REGULATOR NRDE2"/>
    <property type="match status" value="1"/>
</dbReference>
<name>A0AAW1DCQ3_9HEMI</name>
<evidence type="ECO:0000256" key="1">
    <source>
        <dbReference type="ARBA" id="ARBA00004123"/>
    </source>
</evidence>
<evidence type="ECO:0008006" key="7">
    <source>
        <dbReference type="Google" id="ProtNLM"/>
    </source>
</evidence>
<comment type="similarity">
    <text evidence="2">Belongs to the NRDE2 family.</text>
</comment>
<dbReference type="Pfam" id="PF08424">
    <property type="entry name" value="NRDE-2"/>
    <property type="match status" value="1"/>
</dbReference>
<keyword evidence="6" id="KW-1185">Reference proteome</keyword>
<evidence type="ECO:0000313" key="5">
    <source>
        <dbReference type="EMBL" id="KAK9508708.1"/>
    </source>
</evidence>
<comment type="caution">
    <text evidence="5">The sequence shown here is derived from an EMBL/GenBank/DDBJ whole genome shotgun (WGS) entry which is preliminary data.</text>
</comment>
<evidence type="ECO:0000256" key="2">
    <source>
        <dbReference type="ARBA" id="ARBA00009265"/>
    </source>
</evidence>
<keyword evidence="3" id="KW-0539">Nucleus</keyword>
<reference evidence="5 6" key="1">
    <citation type="submission" date="2022-12" db="EMBL/GenBank/DDBJ databases">
        <title>Chromosome-level genome assembly of true bugs.</title>
        <authorList>
            <person name="Ma L."/>
            <person name="Li H."/>
        </authorList>
    </citation>
    <scope>NUCLEOTIDE SEQUENCE [LARGE SCALE GENOMIC DNA]</scope>
    <source>
        <strain evidence="5">Lab_2022b</strain>
    </source>
</reference>
<dbReference type="AlphaFoldDB" id="A0AAW1DCQ3"/>
<feature type="compositionally biased region" description="Basic residues" evidence="4">
    <location>
        <begin position="59"/>
        <end position="77"/>
    </location>
</feature>
<evidence type="ECO:0000256" key="3">
    <source>
        <dbReference type="ARBA" id="ARBA00023242"/>
    </source>
</evidence>
<evidence type="ECO:0000313" key="6">
    <source>
        <dbReference type="Proteomes" id="UP001461498"/>
    </source>
</evidence>
<dbReference type="GO" id="GO:0071013">
    <property type="term" value="C:catalytic step 2 spliceosome"/>
    <property type="evidence" value="ECO:0007669"/>
    <property type="project" value="TreeGrafter"/>
</dbReference>
<feature type="region of interest" description="Disordered" evidence="4">
    <location>
        <begin position="919"/>
        <end position="957"/>
    </location>
</feature>
<dbReference type="GO" id="GO:1902369">
    <property type="term" value="P:negative regulation of RNA catabolic process"/>
    <property type="evidence" value="ECO:0007669"/>
    <property type="project" value="TreeGrafter"/>
</dbReference>
<protein>
    <recommendedName>
        <fullName evidence="7">Protein NRDE2 homolog</fullName>
    </recommendedName>
</protein>
<feature type="region of interest" description="Disordered" evidence="4">
    <location>
        <begin position="115"/>
        <end position="142"/>
    </location>
</feature>
<organism evidence="5 6">
    <name type="scientific">Rhynocoris fuscipes</name>
    <dbReference type="NCBI Taxonomy" id="488301"/>
    <lineage>
        <taxon>Eukaryota</taxon>
        <taxon>Metazoa</taxon>
        <taxon>Ecdysozoa</taxon>
        <taxon>Arthropoda</taxon>
        <taxon>Hexapoda</taxon>
        <taxon>Insecta</taxon>
        <taxon>Pterygota</taxon>
        <taxon>Neoptera</taxon>
        <taxon>Paraneoptera</taxon>
        <taxon>Hemiptera</taxon>
        <taxon>Heteroptera</taxon>
        <taxon>Panheteroptera</taxon>
        <taxon>Cimicomorpha</taxon>
        <taxon>Reduviidae</taxon>
        <taxon>Harpactorinae</taxon>
        <taxon>Harpactorini</taxon>
        <taxon>Rhynocoris</taxon>
    </lineage>
</organism>
<dbReference type="GO" id="GO:0031048">
    <property type="term" value="P:regulatory ncRNA-mediated heterochromatin formation"/>
    <property type="evidence" value="ECO:0007669"/>
    <property type="project" value="TreeGrafter"/>
</dbReference>
<sequence length="957" mass="110000">MSLFPAYADDKKDSDDQNKNEAPGPSWLSYPCEALSKQKKFTSSSSEDDTEAAKSSSDRKKRKQKKTKRDKDRKKSKSHEENGNNSLYVLDDGVSIPKKHPPIIKQVTLTKPVYRGNNVQIPKKKRKKKKKDRYFSGKNSKDEEIGDLSEESVISIEEFVKRTEEFNKRLRSEPNNVQLWIDYVNLQDLVAGTKIGRAEKKLSILDKALLENGDSEILLNERMAIYESVYPFEKVSSEAKSLLTKYPRNPVGWRWIIQATQFSLSKMTAPGVLQAYEHVLEGLHRSRQHNTPVFLNILLQCMLFLRQAGLWEQLWLLTELYLELTYTSAGSGAFKINVVIPEEEIQTLEDAVLTSGLTLGALWLRTEHLRECVHFSPVLESPDPQRTVFVDDLSGILFPLGSFTYSRLMCLALISFKVPPLPMTDAFYEYVGLKDISWSLDNVELLLTGCSTNIGITLKDSNYLKPCNDLLVEPQYLNRERIGAKEFFESVDSLFKCCINNCAEEDIASVLAWRIRWWCYVIQHSTYKEETCDIKKELESRGKALLKKHRQCLPLYTEYAIYEAQIGNFSVSLKILETAVSLQQPPLIAGRDRRDICSMYKALVEILLRKDFISNKVKVLKVLIAMSFGEQINNITVTEDLTQKALDRMSHITTEIIREFETNDKMSEDVTCLKEVALTHEIVSWLSCHAWFLYIVKDVWQSCASLEKAIQALESIVNNDLTIGRCILEDLFQTLLSVMYHFCLNSSSQFHVLQEMIDRAIKHFPNNTFFLHLLASTKITSVKWQKIVSNITSTKSPVACSLLIFILRHKLFSEEEQQLISKENAHKRIANLLKKLTKENFSERCPLIWRLTLQSTSNLSIEEIKSTFFLALEKCPWVKMLYYEAAKMLPEDLPQIQDLLVEKELRLHITPEELEILREGPPTEGYNVTSNYDTQETTEENALNETEEQTDACKPNR</sequence>
<dbReference type="PANTHER" id="PTHR13471">
    <property type="entry name" value="TETRATRICOPEPTIDE-LIKE HELICAL"/>
    <property type="match status" value="1"/>
</dbReference>
<gene>
    <name evidence="5" type="ORF">O3M35_006200</name>
</gene>
<dbReference type="EMBL" id="JAPXFL010000003">
    <property type="protein sequence ID" value="KAK9508708.1"/>
    <property type="molecule type" value="Genomic_DNA"/>
</dbReference>
<feature type="compositionally biased region" description="Basic residues" evidence="4">
    <location>
        <begin position="122"/>
        <end position="132"/>
    </location>
</feature>